<dbReference type="OrthoDB" id="74134at2"/>
<evidence type="ECO:0000313" key="3">
    <source>
        <dbReference type="Proteomes" id="UP000294508"/>
    </source>
</evidence>
<evidence type="ECO:0008006" key="4">
    <source>
        <dbReference type="Google" id="ProtNLM"/>
    </source>
</evidence>
<feature type="transmembrane region" description="Helical" evidence="1">
    <location>
        <begin position="102"/>
        <end position="123"/>
    </location>
</feature>
<dbReference type="RefSeq" id="WP_132214110.1">
    <property type="nucleotide sequence ID" value="NZ_SLWN01000016.1"/>
</dbReference>
<protein>
    <recommendedName>
        <fullName evidence="4">DoxX-like protein</fullName>
    </recommendedName>
</protein>
<feature type="transmembrane region" description="Helical" evidence="1">
    <location>
        <begin position="7"/>
        <end position="26"/>
    </location>
</feature>
<organism evidence="2 3">
    <name type="scientific">Kribbella steppae</name>
    <dbReference type="NCBI Taxonomy" id="2512223"/>
    <lineage>
        <taxon>Bacteria</taxon>
        <taxon>Bacillati</taxon>
        <taxon>Actinomycetota</taxon>
        <taxon>Actinomycetes</taxon>
        <taxon>Propionibacteriales</taxon>
        <taxon>Kribbellaceae</taxon>
        <taxon>Kribbella</taxon>
    </lineage>
</organism>
<sequence>MRGYVRSVLVVFAAYQLVLGVWLTFFPAQFYQLPTVDWTPPYSEHLFRDFGGATLGLAIVLVAAAIRFDRLLTVVALLAYLAFAVPHLFFHLGHLEGDSPGWSVVLAVVTALSVLVPASALAATRTLT</sequence>
<gene>
    <name evidence="2" type="ORF">EV652_116153</name>
</gene>
<keyword evidence="1" id="KW-0812">Transmembrane</keyword>
<dbReference type="Proteomes" id="UP000294508">
    <property type="component" value="Unassembled WGS sequence"/>
</dbReference>
<name>A0A4R2H1B4_9ACTN</name>
<dbReference type="EMBL" id="SLWN01000016">
    <property type="protein sequence ID" value="TCO18125.1"/>
    <property type="molecule type" value="Genomic_DNA"/>
</dbReference>
<keyword evidence="3" id="KW-1185">Reference proteome</keyword>
<evidence type="ECO:0000313" key="2">
    <source>
        <dbReference type="EMBL" id="TCO18125.1"/>
    </source>
</evidence>
<evidence type="ECO:0000256" key="1">
    <source>
        <dbReference type="SAM" id="Phobius"/>
    </source>
</evidence>
<keyword evidence="1" id="KW-0472">Membrane</keyword>
<dbReference type="AlphaFoldDB" id="A0A4R2H1B4"/>
<feature type="transmembrane region" description="Helical" evidence="1">
    <location>
        <begin position="71"/>
        <end position="90"/>
    </location>
</feature>
<accession>A0A4R2H1B4</accession>
<keyword evidence="1" id="KW-1133">Transmembrane helix</keyword>
<proteinExistence type="predicted"/>
<reference evidence="2 3" key="1">
    <citation type="journal article" date="2015" name="Stand. Genomic Sci.">
        <title>Genomic Encyclopedia of Bacterial and Archaeal Type Strains, Phase III: the genomes of soil and plant-associated and newly described type strains.</title>
        <authorList>
            <person name="Whitman W.B."/>
            <person name="Woyke T."/>
            <person name="Klenk H.P."/>
            <person name="Zhou Y."/>
            <person name="Lilburn T.G."/>
            <person name="Beck B.J."/>
            <person name="De Vos P."/>
            <person name="Vandamme P."/>
            <person name="Eisen J.A."/>
            <person name="Garrity G."/>
            <person name="Hugenholtz P."/>
            <person name="Kyrpides N.C."/>
        </authorList>
    </citation>
    <scope>NUCLEOTIDE SEQUENCE [LARGE SCALE GENOMIC DNA]</scope>
    <source>
        <strain evidence="2 3">VKM Ac-2572</strain>
    </source>
</reference>
<comment type="caution">
    <text evidence="2">The sequence shown here is derived from an EMBL/GenBank/DDBJ whole genome shotgun (WGS) entry which is preliminary data.</text>
</comment>
<feature type="transmembrane region" description="Helical" evidence="1">
    <location>
        <begin position="46"/>
        <end position="64"/>
    </location>
</feature>